<dbReference type="GO" id="GO:0035556">
    <property type="term" value="P:intracellular signal transduction"/>
    <property type="evidence" value="ECO:0007669"/>
    <property type="project" value="TreeGrafter"/>
</dbReference>
<dbReference type="PANTHER" id="PTHR23171:SF4">
    <property type="entry name" value="TUFTELIN"/>
    <property type="match status" value="1"/>
</dbReference>
<feature type="region of interest" description="Disordered" evidence="2">
    <location>
        <begin position="703"/>
        <end position="745"/>
    </location>
</feature>
<dbReference type="InterPro" id="IPR026213">
    <property type="entry name" value="GRINL1"/>
</dbReference>
<dbReference type="GeneID" id="117348177"/>
<gene>
    <name evidence="4" type="primary">MYZAP</name>
</gene>
<evidence type="ECO:0000256" key="1">
    <source>
        <dbReference type="SAM" id="Coils"/>
    </source>
</evidence>
<proteinExistence type="predicted"/>
<dbReference type="Proteomes" id="UP000515159">
    <property type="component" value="Chromosome 14"/>
</dbReference>
<evidence type="ECO:0000256" key="2">
    <source>
        <dbReference type="SAM" id="MobiDB-lite"/>
    </source>
</evidence>
<dbReference type="GO" id="GO:0005634">
    <property type="term" value="C:nucleus"/>
    <property type="evidence" value="ECO:0007669"/>
    <property type="project" value="InterPro"/>
</dbReference>
<evidence type="ECO:0000313" key="4">
    <source>
        <dbReference type="RefSeq" id="XP_033775791.1"/>
    </source>
</evidence>
<feature type="region of interest" description="Disordered" evidence="2">
    <location>
        <begin position="38"/>
        <end position="75"/>
    </location>
</feature>
<evidence type="ECO:0000313" key="3">
    <source>
        <dbReference type="Proteomes" id="UP000515159"/>
    </source>
</evidence>
<feature type="coiled-coil region" evidence="1">
    <location>
        <begin position="325"/>
        <end position="359"/>
    </location>
</feature>
<feature type="compositionally biased region" description="Basic and acidic residues" evidence="2">
    <location>
        <begin position="38"/>
        <end position="53"/>
    </location>
</feature>
<protein>
    <submittedName>
        <fullName evidence="4">Myocardial zonula adherens protein isoform X3</fullName>
    </submittedName>
</protein>
<dbReference type="GO" id="GO:0031674">
    <property type="term" value="C:I band"/>
    <property type="evidence" value="ECO:0007669"/>
    <property type="project" value="TreeGrafter"/>
</dbReference>
<dbReference type="OrthoDB" id="8788688at2759"/>
<feature type="compositionally biased region" description="Low complexity" evidence="2">
    <location>
        <begin position="715"/>
        <end position="736"/>
    </location>
</feature>
<name>A0A6P8PJL6_GEOSA</name>
<accession>A0A6P8PJL6</accession>
<dbReference type="GO" id="GO:0006368">
    <property type="term" value="P:transcription elongation by RNA polymerase II"/>
    <property type="evidence" value="ECO:0007669"/>
    <property type="project" value="InterPro"/>
</dbReference>
<dbReference type="AlphaFoldDB" id="A0A6P8PJL6"/>
<feature type="coiled-coil region" evidence="1">
    <location>
        <begin position="391"/>
        <end position="446"/>
    </location>
</feature>
<dbReference type="GO" id="GO:0003711">
    <property type="term" value="F:transcription elongation factor activity"/>
    <property type="evidence" value="ECO:0007669"/>
    <property type="project" value="InterPro"/>
</dbReference>
<feature type="region of interest" description="Disordered" evidence="2">
    <location>
        <begin position="578"/>
        <end position="633"/>
    </location>
</feature>
<feature type="coiled-coil region" evidence="1">
    <location>
        <begin position="123"/>
        <end position="168"/>
    </location>
</feature>
<sequence length="827" mass="95929">MNRYNSATTFALTASETQETPKKGKICRLRLTVPPDEVSNREIKNEKTEKEETTNTAARRRRKNGLLHSEQKGTDQPALHLYSMPKGGSQDMPSHGVVYGVVHRPDDSHQNEVVVYEWSTRQLKEELNYIKDVRETLEKIRERMYGEYDDMKLKIKELTREMKIASAQQESWQSHSQVQSAALDSFGEMNNSLTAVAIDLQKTLVDMTLENGDIRDEIKSLKNSYEESMDELKEKQKLLEAAQVENQLLRLKVESSQEANADVMRDLTRKLYNQYEAKLQEEQLKHEAEKEVLRAQTSKYLKAIEEACDRIQFAEARIGERDQRIEELDRLIFHMEEERQHLQAQLLQYEEQMRRLEAEPENNDVDKERSQHLEEAAFGLRERIKHLDDMVHCQQKKVKNMVEEVEILRRKIHHKDLLIQQLLERIAFLEGENNELQDKLDYLRGLQLKSDVETQDIGISCNLTKRTFMHKLPDKGKKILQFVEKVTLAIAQQEELKRTTELLSAIKLEIQTKDKHFNKGKGSTVAQEDDEQYCNLNSEKTEVLKNSNLSDYNESDQINQTFKSSLEFDMKIHLKQRSDEQCGKEMEVKSKTDHESTSDSEIRQETVTNSYLGTDQQTFRNNSQNLRDRSRDTSWKDAEMLANSFQGVTIKDKDNNNQTSRIKPDVSSRITNNVFSTLNNGLARQPHYIDILEIRAKNPVMKTPKFSTNRLPAGSNDSSCSSSPSHSSSRIESPISAEERRVREKKHLDDITAARLPPLHHMPTQLLPLEESMKLQQLQNQSYEEMQAKIAAQRLAERSNVKMVTFSPEVEASMKYREVLDEEKLSE</sequence>
<dbReference type="CTD" id="100820829"/>
<organism evidence="3 4">
    <name type="scientific">Geotrypetes seraphini</name>
    <name type="common">Gaboon caecilian</name>
    <name type="synonym">Caecilia seraphini</name>
    <dbReference type="NCBI Taxonomy" id="260995"/>
    <lineage>
        <taxon>Eukaryota</taxon>
        <taxon>Metazoa</taxon>
        <taxon>Chordata</taxon>
        <taxon>Craniata</taxon>
        <taxon>Vertebrata</taxon>
        <taxon>Euteleostomi</taxon>
        <taxon>Amphibia</taxon>
        <taxon>Gymnophiona</taxon>
        <taxon>Geotrypetes</taxon>
    </lineage>
</organism>
<dbReference type="Pfam" id="PF15328">
    <property type="entry name" value="GCOM2"/>
    <property type="match status" value="1"/>
</dbReference>
<dbReference type="RefSeq" id="XP_033775791.1">
    <property type="nucleotide sequence ID" value="XM_033919900.1"/>
</dbReference>
<feature type="compositionally biased region" description="Basic and acidic residues" evidence="2">
    <location>
        <begin position="578"/>
        <end position="604"/>
    </location>
</feature>
<keyword evidence="1" id="KW-0175">Coiled coil</keyword>
<dbReference type="FunCoup" id="A0A6P8PJL6">
    <property type="interactions" value="140"/>
</dbReference>
<dbReference type="InterPro" id="IPR051375">
    <property type="entry name" value="Tuftelin_GRINL1A/MYZAP/CCD68"/>
</dbReference>
<reference evidence="4" key="1">
    <citation type="submission" date="2025-08" db="UniProtKB">
        <authorList>
            <consortium name="RefSeq"/>
        </authorList>
    </citation>
    <scope>IDENTIFICATION</scope>
</reference>
<keyword evidence="3" id="KW-1185">Reference proteome</keyword>
<dbReference type="PANTHER" id="PTHR23171">
    <property type="entry name" value="GDOWN1"/>
    <property type="match status" value="1"/>
</dbReference>
<dbReference type="InParanoid" id="A0A6P8PJL6"/>
<feature type="compositionally biased region" description="Polar residues" evidence="2">
    <location>
        <begin position="605"/>
        <end position="625"/>
    </location>
</feature>
<feature type="coiled-coil region" evidence="1">
    <location>
        <begin position="211"/>
        <end position="296"/>
    </location>
</feature>